<organism evidence="2 3">
    <name type="scientific">Stylonychia lemnae</name>
    <name type="common">Ciliate</name>
    <dbReference type="NCBI Taxonomy" id="5949"/>
    <lineage>
        <taxon>Eukaryota</taxon>
        <taxon>Sar</taxon>
        <taxon>Alveolata</taxon>
        <taxon>Ciliophora</taxon>
        <taxon>Intramacronucleata</taxon>
        <taxon>Spirotrichea</taxon>
        <taxon>Stichotrichia</taxon>
        <taxon>Sporadotrichida</taxon>
        <taxon>Oxytrichidae</taxon>
        <taxon>Stylonychinae</taxon>
        <taxon>Stylonychia</taxon>
    </lineage>
</organism>
<dbReference type="EMBL" id="CCKQ01016907">
    <property type="protein sequence ID" value="CDW88799.1"/>
    <property type="molecule type" value="Genomic_DNA"/>
</dbReference>
<feature type="region of interest" description="Disordered" evidence="1">
    <location>
        <begin position="564"/>
        <end position="604"/>
    </location>
</feature>
<dbReference type="AlphaFoldDB" id="A0A078B2V2"/>
<feature type="compositionally biased region" description="Basic and acidic residues" evidence="1">
    <location>
        <begin position="252"/>
        <end position="264"/>
    </location>
</feature>
<evidence type="ECO:0000313" key="3">
    <source>
        <dbReference type="Proteomes" id="UP000039865"/>
    </source>
</evidence>
<sequence>MSSDSENSSNEDYSDHLHLFKSSLDVGSHFIDIEPDNELVFVQQQGSLHAQLMIKNVTSKANIAFFIFTSSTIPIEIIPKYGFLSPTYQQPVQLTWKENTHAMFFIKALPISNEMNVTKCYQQQIQVQEMNQNIDEVFNNYNVNILFTVAALPARVTNLVPFIKMNEGQTKGINYQTQSSSLTPTNRVEQKTNNPSSSKQFTEDKKNQNVEIKYVDKNKQSFGRVHPEQQFQELDSENYRNKINSSINGGNYEKEEEKEQDRGNKMGSQSIPSQEYANEKIGHYIPKTKRAEISKEIRGAHFNLGYDNEIGQSVFKEDYKASVLENNKKEGESGSKFLAQNRKTNIALSASKTFYNQTVNNQFFNLRQSLQKPDLTQGKGLGADGKFINPEVLKSDLQKEHFKLGSDQSTLKTTNMDLDGLQNTNKESIAYENAQEKKRNQKIKSEMRQTHFNYGKDQTVYSTSNFSNFKEHDLASVNDKEMRNVNNIFKGLSESQSGQRFKSQSAIGKINESPLKVIQENSTFEQQSPMKQISQQLKKSSIEMGKKNMPDYTSMNKLQQQTILYGGNGSPQPFRSSKYSPTSNGRIESKTSQQTFSKLQKDEDHDCGRASIMKVHSMENIEEIKRLKNNLASSHFVIGDQRITLKEARTISKVSYPGGQEMTSALEQSPVDKRNNEKLSNYLKKESFKVGQYNNHIINQKNLQNFYTSVYKNTNDLEKLKQGKPAVKAECDANLASINLGSYNEPELIKKLSEKQARFSGSQAQQLTKEELLKAMNDREKLSNKIRSHNFELHYIPKNSIDEKLHFDSVQNQMHKKIHDSYNRDDFNQQKDNSQQLKAYLQKSHLSIGNHNNNQNQLQNDMKLSNTQQSQFDGLSNQRQRNFNQKPVKSMRTNSEVVLGIGKNDYGTSNKNFFGWIQPKVQL</sequence>
<gene>
    <name evidence="2" type="primary">Contig4504.g4813</name>
    <name evidence="2" type="ORF">STYLEM_17924</name>
</gene>
<feature type="compositionally biased region" description="Polar residues" evidence="1">
    <location>
        <begin position="570"/>
        <end position="598"/>
    </location>
</feature>
<dbReference type="InterPro" id="IPR008962">
    <property type="entry name" value="PapD-like_sf"/>
</dbReference>
<keyword evidence="3" id="KW-1185">Reference proteome</keyword>
<dbReference type="Gene3D" id="2.60.40.10">
    <property type="entry name" value="Immunoglobulins"/>
    <property type="match status" value="1"/>
</dbReference>
<dbReference type="InParanoid" id="A0A078B2V2"/>
<feature type="compositionally biased region" description="Polar residues" evidence="1">
    <location>
        <begin position="174"/>
        <end position="200"/>
    </location>
</feature>
<accession>A0A078B2V2</accession>
<dbReference type="Proteomes" id="UP000039865">
    <property type="component" value="Unassembled WGS sequence"/>
</dbReference>
<dbReference type="SUPFAM" id="SSF49354">
    <property type="entry name" value="PapD-like"/>
    <property type="match status" value="1"/>
</dbReference>
<feature type="region of interest" description="Disordered" evidence="1">
    <location>
        <begin position="174"/>
        <end position="209"/>
    </location>
</feature>
<proteinExistence type="predicted"/>
<evidence type="ECO:0008006" key="4">
    <source>
        <dbReference type="Google" id="ProtNLM"/>
    </source>
</evidence>
<protein>
    <recommendedName>
        <fullName evidence="4">MSP domain-containing protein</fullName>
    </recommendedName>
</protein>
<name>A0A078B2V2_STYLE</name>
<evidence type="ECO:0000256" key="1">
    <source>
        <dbReference type="SAM" id="MobiDB-lite"/>
    </source>
</evidence>
<feature type="compositionally biased region" description="Polar residues" evidence="1">
    <location>
        <begin position="266"/>
        <end position="276"/>
    </location>
</feature>
<reference evidence="2 3" key="1">
    <citation type="submission" date="2014-06" db="EMBL/GenBank/DDBJ databases">
        <authorList>
            <person name="Swart Estienne"/>
        </authorList>
    </citation>
    <scope>NUCLEOTIDE SEQUENCE [LARGE SCALE GENOMIC DNA]</scope>
    <source>
        <strain evidence="2 3">130c</strain>
    </source>
</reference>
<dbReference type="InterPro" id="IPR013783">
    <property type="entry name" value="Ig-like_fold"/>
</dbReference>
<evidence type="ECO:0000313" key="2">
    <source>
        <dbReference type="EMBL" id="CDW88799.1"/>
    </source>
</evidence>
<feature type="region of interest" description="Disordered" evidence="1">
    <location>
        <begin position="241"/>
        <end position="280"/>
    </location>
</feature>